<dbReference type="Gene3D" id="2.60.120.970">
    <property type="match status" value="1"/>
</dbReference>
<dbReference type="InterPro" id="IPR029034">
    <property type="entry name" value="Cystine-knot_cytokine"/>
</dbReference>
<comment type="function">
    <text evidence="1">Transforming growth factor beta-1 proprotein: Precursor of the Latency-associated peptide (LAP) and Transforming growth factor beta-1 (TGF-beta-1) chains, which constitute the regulatory and active subunit of TGF-beta-1, respectively.</text>
</comment>
<sequence length="455" mass="51747">MCEVLALSVRVFRRAAAETGSGERCVSQTRRVGVPGRRSTVTLLPPPITITPSAPSSRPQRDHPRAPTVSRLTMRLECVVLAALWVLGSVCPSGAMSTCKPLDLELVKKKRIEAIRGQILSKLRLPKEPEPEQGEGREAIPAALLSTYNSTLELSKEQTPQVHSLPSMDSDEEEYFAKEVHKFNMKHSENSTKYQMLFNVSEMRASLGGERLLSLAELRLLIKNPNMVPGTEQRLELYRGLGERSRYLDSRFVSNSWSDRWLSFDVTQTMREWLQGTEEEQWFQLKLYCDCGKTMENFQFTISGIDKPRGDTATLFVKMQKPHILMLSLPADRVSELTSRKKRSTGTDEFCTDKSESCCVRKLYIDFRKDLGWKWIHEPTGYFANYCMGSCTYIWNADNKYSQILALYKHHNPGASAQPCCVPQVLDPLPILYYVGRQHKVEQLSNMIVKTCKCS</sequence>
<comment type="caution">
    <text evidence="19">The sequence shown here is derived from an EMBL/GenBank/DDBJ whole genome shotgun (WGS) entry which is preliminary data.</text>
</comment>
<comment type="similarity">
    <text evidence="3 16">Belongs to the TGF-beta family.</text>
</comment>
<evidence type="ECO:0000256" key="4">
    <source>
        <dbReference type="ARBA" id="ARBA00014765"/>
    </source>
</evidence>
<dbReference type="InterPro" id="IPR016319">
    <property type="entry name" value="TGF-beta"/>
</dbReference>
<evidence type="ECO:0000313" key="20">
    <source>
        <dbReference type="Proteomes" id="UP001221898"/>
    </source>
</evidence>
<keyword evidence="12" id="KW-0497">Mitogen</keyword>
<evidence type="ECO:0000313" key="19">
    <source>
        <dbReference type="EMBL" id="KAJ8402187.1"/>
    </source>
</evidence>
<evidence type="ECO:0000256" key="17">
    <source>
        <dbReference type="SAM" id="MobiDB-lite"/>
    </source>
</evidence>
<dbReference type="SMART" id="SM00204">
    <property type="entry name" value="TGFB"/>
    <property type="match status" value="1"/>
</dbReference>
<dbReference type="GO" id="GO:0007179">
    <property type="term" value="P:transforming growth factor beta receptor signaling pathway"/>
    <property type="evidence" value="ECO:0007669"/>
    <property type="project" value="TreeGrafter"/>
</dbReference>
<evidence type="ECO:0000256" key="9">
    <source>
        <dbReference type="ARBA" id="ARBA00023030"/>
    </source>
</evidence>
<evidence type="ECO:0000256" key="11">
    <source>
        <dbReference type="ARBA" id="ARBA00023180"/>
    </source>
</evidence>
<dbReference type="PIRSF" id="PIRSF001787">
    <property type="entry name" value="TGF-beta"/>
    <property type="match status" value="1"/>
</dbReference>
<dbReference type="GO" id="GO:0005160">
    <property type="term" value="F:transforming growth factor beta receptor binding"/>
    <property type="evidence" value="ECO:0007669"/>
    <property type="project" value="InterPro"/>
</dbReference>
<evidence type="ECO:0000256" key="14">
    <source>
        <dbReference type="ARBA" id="ARBA00065283"/>
    </source>
</evidence>
<evidence type="ECO:0000256" key="16">
    <source>
        <dbReference type="RuleBase" id="RU000354"/>
    </source>
</evidence>
<dbReference type="PROSITE" id="PS51362">
    <property type="entry name" value="TGF_BETA_2"/>
    <property type="match status" value="1"/>
</dbReference>
<keyword evidence="7" id="KW-0165">Cleavage on pair of basic residues</keyword>
<dbReference type="FunFam" id="2.10.90.10:FF:000004">
    <property type="entry name" value="Transforming growth factor beta"/>
    <property type="match status" value="1"/>
</dbReference>
<evidence type="ECO:0000256" key="7">
    <source>
        <dbReference type="ARBA" id="ARBA00022685"/>
    </source>
</evidence>
<dbReference type="PROSITE" id="PS00250">
    <property type="entry name" value="TGF_BETA_1"/>
    <property type="match status" value="1"/>
</dbReference>
<keyword evidence="6" id="KW-0272">Extracellular matrix</keyword>
<feature type="disulfide bond" description="Interchain" evidence="15">
    <location>
        <position position="420"/>
    </location>
</feature>
<evidence type="ECO:0000256" key="12">
    <source>
        <dbReference type="ARBA" id="ARBA00023246"/>
    </source>
</evidence>
<dbReference type="CDD" id="cd19384">
    <property type="entry name" value="TGF_beta_TGFB1"/>
    <property type="match status" value="1"/>
</dbReference>
<dbReference type="InterPro" id="IPR001839">
    <property type="entry name" value="TGF-b_C"/>
</dbReference>
<evidence type="ECO:0000259" key="18">
    <source>
        <dbReference type="PROSITE" id="PS51362"/>
    </source>
</evidence>
<proteinExistence type="inferred from homology"/>
<dbReference type="PANTHER" id="PTHR11848:SF125">
    <property type="entry name" value="TRANSFORMING GROWTH FACTOR BETA-1 PROPROTEIN"/>
    <property type="match status" value="1"/>
</dbReference>
<feature type="disulfide bond" evidence="15">
    <location>
        <begin position="391"/>
        <end position="454"/>
    </location>
</feature>
<dbReference type="Gene3D" id="2.10.90.10">
    <property type="entry name" value="Cystine-knot cytokines"/>
    <property type="match status" value="1"/>
</dbReference>
<evidence type="ECO:0000256" key="5">
    <source>
        <dbReference type="ARBA" id="ARBA00022525"/>
    </source>
</evidence>
<dbReference type="AlphaFoldDB" id="A0AAD7SH68"/>
<comment type="function">
    <text evidence="13">Required to maintain the Transforming growth factor beta-1 (TGF-beta-1) chain in a latent state during storage in extracellular matrix. Associates non-covalently with TGF-beta-1 and regulates its activation via interaction with 'milieu molecules', such as LTBP1, LRRC32/GARP and LRRC33/NRROS, that control activation of TGF-beta-1. Interaction with integrins (ITGAV:ITGB6 or ITGAV:ITGB8) results in distortion of the Latency-associated peptide chain and subsequent release of the active TGF-beta-1.</text>
</comment>
<dbReference type="InterPro" id="IPR003939">
    <property type="entry name" value="TGFb1"/>
</dbReference>
<dbReference type="PRINTS" id="PR01424">
    <property type="entry name" value="TGFBETA1"/>
</dbReference>
<dbReference type="GO" id="GO:0051781">
    <property type="term" value="P:positive regulation of cell division"/>
    <property type="evidence" value="ECO:0007669"/>
    <property type="project" value="UniProtKB-KW"/>
</dbReference>
<keyword evidence="20" id="KW-1185">Reference proteome</keyword>
<dbReference type="SUPFAM" id="SSF57501">
    <property type="entry name" value="Cystine-knot cytokines"/>
    <property type="match status" value="1"/>
</dbReference>
<organism evidence="19 20">
    <name type="scientific">Aldrovandia affinis</name>
    <dbReference type="NCBI Taxonomy" id="143900"/>
    <lineage>
        <taxon>Eukaryota</taxon>
        <taxon>Metazoa</taxon>
        <taxon>Chordata</taxon>
        <taxon>Craniata</taxon>
        <taxon>Vertebrata</taxon>
        <taxon>Euteleostomi</taxon>
        <taxon>Actinopterygii</taxon>
        <taxon>Neopterygii</taxon>
        <taxon>Teleostei</taxon>
        <taxon>Notacanthiformes</taxon>
        <taxon>Halosauridae</taxon>
        <taxon>Aldrovandia</taxon>
    </lineage>
</organism>
<dbReference type="InterPro" id="IPR015615">
    <property type="entry name" value="TGF-beta-rel"/>
</dbReference>
<dbReference type="GO" id="GO:0005615">
    <property type="term" value="C:extracellular space"/>
    <property type="evidence" value="ECO:0007669"/>
    <property type="project" value="InterPro"/>
</dbReference>
<dbReference type="PRINTS" id="PR01423">
    <property type="entry name" value="TGFBETA"/>
</dbReference>
<evidence type="ECO:0000256" key="10">
    <source>
        <dbReference type="ARBA" id="ARBA00023157"/>
    </source>
</evidence>
<dbReference type="EMBL" id="JAINUG010000065">
    <property type="protein sequence ID" value="KAJ8402187.1"/>
    <property type="molecule type" value="Genomic_DNA"/>
</dbReference>
<accession>A0AAD7SH68</accession>
<comment type="subcellular location">
    <subcellularLocation>
        <location evidence="2">Secreted</location>
        <location evidence="2">Extracellular space</location>
        <location evidence="2">Extracellular matrix</location>
    </subcellularLocation>
</comment>
<evidence type="ECO:0000256" key="2">
    <source>
        <dbReference type="ARBA" id="ARBA00004498"/>
    </source>
</evidence>
<keyword evidence="10 15" id="KW-1015">Disulfide bond</keyword>
<keyword evidence="9 16" id="KW-0339">Growth factor</keyword>
<evidence type="ECO:0000256" key="8">
    <source>
        <dbReference type="ARBA" id="ARBA00022729"/>
    </source>
</evidence>
<reference evidence="19" key="1">
    <citation type="journal article" date="2023" name="Science">
        <title>Genome structures resolve the early diversification of teleost fishes.</title>
        <authorList>
            <person name="Parey E."/>
            <person name="Louis A."/>
            <person name="Montfort J."/>
            <person name="Bouchez O."/>
            <person name="Roques C."/>
            <person name="Iampietro C."/>
            <person name="Lluch J."/>
            <person name="Castinel A."/>
            <person name="Donnadieu C."/>
            <person name="Desvignes T."/>
            <person name="Floi Bucao C."/>
            <person name="Jouanno E."/>
            <person name="Wen M."/>
            <person name="Mejri S."/>
            <person name="Dirks R."/>
            <person name="Jansen H."/>
            <person name="Henkel C."/>
            <person name="Chen W.J."/>
            <person name="Zahm M."/>
            <person name="Cabau C."/>
            <person name="Klopp C."/>
            <person name="Thompson A.W."/>
            <person name="Robinson-Rechavi M."/>
            <person name="Braasch I."/>
            <person name="Lecointre G."/>
            <person name="Bobe J."/>
            <person name="Postlethwait J.H."/>
            <person name="Berthelot C."/>
            <person name="Roest Crollius H."/>
            <person name="Guiguen Y."/>
        </authorList>
    </citation>
    <scope>NUCLEOTIDE SEQUENCE</scope>
    <source>
        <strain evidence="19">NC1722</strain>
    </source>
</reference>
<dbReference type="GO" id="GO:0008083">
    <property type="term" value="F:growth factor activity"/>
    <property type="evidence" value="ECO:0007669"/>
    <property type="project" value="UniProtKB-KW"/>
</dbReference>
<protein>
    <recommendedName>
        <fullName evidence="4">Transforming growth factor beta-1 proprotein</fullName>
    </recommendedName>
</protein>
<gene>
    <name evidence="19" type="ORF">AAFF_G00370520</name>
</gene>
<evidence type="ECO:0000256" key="3">
    <source>
        <dbReference type="ARBA" id="ARBA00006656"/>
    </source>
</evidence>
<name>A0AAD7SH68_9TELE</name>
<evidence type="ECO:0000256" key="15">
    <source>
        <dbReference type="PIRSR" id="PIRSR001787-1"/>
    </source>
</evidence>
<evidence type="ECO:0000256" key="6">
    <source>
        <dbReference type="ARBA" id="ARBA00022530"/>
    </source>
</evidence>
<evidence type="ECO:0000256" key="1">
    <source>
        <dbReference type="ARBA" id="ARBA00002007"/>
    </source>
</evidence>
<feature type="region of interest" description="Disordered" evidence="17">
    <location>
        <begin position="44"/>
        <end position="67"/>
    </location>
</feature>
<dbReference type="Proteomes" id="UP001221898">
    <property type="component" value="Unassembled WGS sequence"/>
</dbReference>
<dbReference type="GO" id="GO:0005125">
    <property type="term" value="F:cytokine activity"/>
    <property type="evidence" value="ECO:0007669"/>
    <property type="project" value="TreeGrafter"/>
</dbReference>
<dbReference type="GO" id="GO:0042127">
    <property type="term" value="P:regulation of cell population proliferation"/>
    <property type="evidence" value="ECO:0007669"/>
    <property type="project" value="TreeGrafter"/>
</dbReference>
<dbReference type="Pfam" id="PF00019">
    <property type="entry name" value="TGF_beta"/>
    <property type="match status" value="1"/>
</dbReference>
<feature type="disulfide bond" evidence="15">
    <location>
        <begin position="358"/>
        <end position="421"/>
    </location>
</feature>
<keyword evidence="11" id="KW-0325">Glycoprotein</keyword>
<feature type="disulfide bond" evidence="15">
    <location>
        <begin position="387"/>
        <end position="452"/>
    </location>
</feature>
<dbReference type="PANTHER" id="PTHR11848">
    <property type="entry name" value="TGF-BETA FAMILY"/>
    <property type="match status" value="1"/>
</dbReference>
<evidence type="ECO:0000256" key="13">
    <source>
        <dbReference type="ARBA" id="ARBA00057824"/>
    </source>
</evidence>
<dbReference type="InterPro" id="IPR017948">
    <property type="entry name" value="TGFb_CS"/>
</dbReference>
<dbReference type="InterPro" id="IPR001111">
    <property type="entry name" value="TGF-b_propeptide"/>
</dbReference>
<feature type="domain" description="TGF-beta family profile" evidence="18">
    <location>
        <begin position="340"/>
        <end position="455"/>
    </location>
</feature>
<keyword evidence="8" id="KW-0732">Signal</keyword>
<comment type="subunit">
    <text evidence="14">Latency-associated peptide: Homodimer; disulfide-linked. Latency-associated peptide: Interacts with Transforming growth factor beta-1 (TGF-beta-1) chain; interaction is non-covalent and maintains (TGF-beta-1) in a latent state; each Latency-associated peptide (LAP) monomer interacts with TGF-beta-1 in the other monomer. Transforming growth factor beta-1: Homodimer; disulfide-linked. Transforming growth factor beta-1: Interacts with TGF-beta receptors (tgfbr1 and tgfbr2), leading to signal transduction. Interacts with EFEMP2.</text>
</comment>
<dbReference type="Pfam" id="PF00688">
    <property type="entry name" value="TGFb_propeptide"/>
    <property type="match status" value="1"/>
</dbReference>
<keyword evidence="5" id="KW-0964">Secreted</keyword>